<evidence type="ECO:0000313" key="1">
    <source>
        <dbReference type="EMBL" id="KIP04665.1"/>
    </source>
</evidence>
<dbReference type="Proteomes" id="UP000053257">
    <property type="component" value="Unassembled WGS sequence"/>
</dbReference>
<dbReference type="HOGENOM" id="CLU_2427788_0_0_1"/>
<dbReference type="AlphaFoldDB" id="A0A0C3S7E7"/>
<proteinExistence type="predicted"/>
<protein>
    <submittedName>
        <fullName evidence="1">Uncharacterized protein</fullName>
    </submittedName>
</protein>
<accession>A0A0C3S7E7</accession>
<evidence type="ECO:0000313" key="2">
    <source>
        <dbReference type="Proteomes" id="UP000053257"/>
    </source>
</evidence>
<gene>
    <name evidence="1" type="ORF">PHLGIDRAFT_183205</name>
</gene>
<sequence length="91" mass="9932">MFSRNIQSSTNTCNCTGSNARDQNQYCHALRHASCGVRGDYTWGASWPLSIGRPPGSSAHLGGPPVPLTLAQRSTPSFESDFSTRPTWNYL</sequence>
<organism evidence="1 2">
    <name type="scientific">Phlebiopsis gigantea (strain 11061_1 CR5-6)</name>
    <name type="common">White-rot fungus</name>
    <name type="synonym">Peniophora gigantea</name>
    <dbReference type="NCBI Taxonomy" id="745531"/>
    <lineage>
        <taxon>Eukaryota</taxon>
        <taxon>Fungi</taxon>
        <taxon>Dikarya</taxon>
        <taxon>Basidiomycota</taxon>
        <taxon>Agaricomycotina</taxon>
        <taxon>Agaricomycetes</taxon>
        <taxon>Polyporales</taxon>
        <taxon>Phanerochaetaceae</taxon>
        <taxon>Phlebiopsis</taxon>
    </lineage>
</organism>
<dbReference type="EMBL" id="KN840566">
    <property type="protein sequence ID" value="KIP04665.1"/>
    <property type="molecule type" value="Genomic_DNA"/>
</dbReference>
<reference evidence="1 2" key="1">
    <citation type="journal article" date="2014" name="PLoS Genet.">
        <title>Analysis of the Phlebiopsis gigantea genome, transcriptome and secretome provides insight into its pioneer colonization strategies of wood.</title>
        <authorList>
            <person name="Hori C."/>
            <person name="Ishida T."/>
            <person name="Igarashi K."/>
            <person name="Samejima M."/>
            <person name="Suzuki H."/>
            <person name="Master E."/>
            <person name="Ferreira P."/>
            <person name="Ruiz-Duenas F.J."/>
            <person name="Held B."/>
            <person name="Canessa P."/>
            <person name="Larrondo L.F."/>
            <person name="Schmoll M."/>
            <person name="Druzhinina I.S."/>
            <person name="Kubicek C.P."/>
            <person name="Gaskell J.A."/>
            <person name="Kersten P."/>
            <person name="St John F."/>
            <person name="Glasner J."/>
            <person name="Sabat G."/>
            <person name="Splinter BonDurant S."/>
            <person name="Syed K."/>
            <person name="Yadav J."/>
            <person name="Mgbeahuruike A.C."/>
            <person name="Kovalchuk A."/>
            <person name="Asiegbu F.O."/>
            <person name="Lackner G."/>
            <person name="Hoffmeister D."/>
            <person name="Rencoret J."/>
            <person name="Gutierrez A."/>
            <person name="Sun H."/>
            <person name="Lindquist E."/>
            <person name="Barry K."/>
            <person name="Riley R."/>
            <person name="Grigoriev I.V."/>
            <person name="Henrissat B."/>
            <person name="Kues U."/>
            <person name="Berka R.M."/>
            <person name="Martinez A.T."/>
            <person name="Covert S.F."/>
            <person name="Blanchette R.A."/>
            <person name="Cullen D."/>
        </authorList>
    </citation>
    <scope>NUCLEOTIDE SEQUENCE [LARGE SCALE GENOMIC DNA]</scope>
    <source>
        <strain evidence="1 2">11061_1 CR5-6</strain>
    </source>
</reference>
<name>A0A0C3S7E7_PHLG1</name>
<keyword evidence="2" id="KW-1185">Reference proteome</keyword>